<dbReference type="KEGG" id="ftj:FTUN_2157"/>
<feature type="domain" description="Histidine kinase" evidence="6">
    <location>
        <begin position="38"/>
        <end position="256"/>
    </location>
</feature>
<dbReference type="PANTHER" id="PTHR43547">
    <property type="entry name" value="TWO-COMPONENT HISTIDINE KINASE"/>
    <property type="match status" value="1"/>
</dbReference>
<dbReference type="Gene3D" id="3.30.565.10">
    <property type="entry name" value="Histidine kinase-like ATPase, C-terminal domain"/>
    <property type="match status" value="1"/>
</dbReference>
<dbReference type="SUPFAM" id="SSF55874">
    <property type="entry name" value="ATPase domain of HSP90 chaperone/DNA topoisomerase II/histidine kinase"/>
    <property type="match status" value="1"/>
</dbReference>
<evidence type="ECO:0000256" key="3">
    <source>
        <dbReference type="ARBA" id="ARBA00022553"/>
    </source>
</evidence>
<dbReference type="InterPro" id="IPR036890">
    <property type="entry name" value="HATPase_C_sf"/>
</dbReference>
<dbReference type="SMART" id="SM00387">
    <property type="entry name" value="HATPase_c"/>
    <property type="match status" value="1"/>
</dbReference>
<dbReference type="InterPro" id="IPR003661">
    <property type="entry name" value="HisK_dim/P_dom"/>
</dbReference>
<dbReference type="InterPro" id="IPR036097">
    <property type="entry name" value="HisK_dim/P_sf"/>
</dbReference>
<dbReference type="AlphaFoldDB" id="A0A6M5YL23"/>
<reference evidence="8" key="1">
    <citation type="submission" date="2020-05" db="EMBL/GenBank/DDBJ databases">
        <title>Frigoriglobus tundricola gen. nov., sp. nov., a psychrotolerant cellulolytic planctomycete of the family Gemmataceae with two divergent copies of 16S rRNA gene.</title>
        <authorList>
            <person name="Kulichevskaya I.S."/>
            <person name="Ivanova A.A."/>
            <person name="Naumoff D.G."/>
            <person name="Beletsky A.V."/>
            <person name="Rijpstra W.I.C."/>
            <person name="Sinninghe Damste J.S."/>
            <person name="Mardanov A.V."/>
            <person name="Ravin N.V."/>
            <person name="Dedysh S.N."/>
        </authorList>
    </citation>
    <scope>NUCLEOTIDE SEQUENCE [LARGE SCALE GENOMIC DNA]</scope>
    <source>
        <strain evidence="8">PL17</strain>
    </source>
</reference>
<comment type="catalytic activity">
    <reaction evidence="1">
        <text>ATP + protein L-histidine = ADP + protein N-phospho-L-histidine.</text>
        <dbReference type="EC" id="2.7.13.3"/>
    </reaction>
</comment>
<dbReference type="EC" id="2.7.13.3" evidence="2"/>
<dbReference type="FunFam" id="3.30.565.10:FF:000006">
    <property type="entry name" value="Sensor histidine kinase WalK"/>
    <property type="match status" value="1"/>
</dbReference>
<dbReference type="GO" id="GO:0000155">
    <property type="term" value="F:phosphorelay sensor kinase activity"/>
    <property type="evidence" value="ECO:0007669"/>
    <property type="project" value="InterPro"/>
</dbReference>
<keyword evidence="4" id="KW-0808">Transferase</keyword>
<protein>
    <recommendedName>
        <fullName evidence="2">histidine kinase</fullName>
        <ecNumber evidence="2">2.7.13.3</ecNumber>
    </recommendedName>
</protein>
<evidence type="ECO:0000256" key="5">
    <source>
        <dbReference type="ARBA" id="ARBA00022777"/>
    </source>
</evidence>
<dbReference type="PROSITE" id="PS50109">
    <property type="entry name" value="HIS_KIN"/>
    <property type="match status" value="1"/>
</dbReference>
<keyword evidence="3" id="KW-0597">Phosphoprotein</keyword>
<dbReference type="InterPro" id="IPR003594">
    <property type="entry name" value="HATPase_dom"/>
</dbReference>
<dbReference type="EMBL" id="CP053452">
    <property type="protein sequence ID" value="QJW94635.1"/>
    <property type="molecule type" value="Genomic_DNA"/>
</dbReference>
<evidence type="ECO:0000256" key="1">
    <source>
        <dbReference type="ARBA" id="ARBA00000085"/>
    </source>
</evidence>
<dbReference type="PANTHER" id="PTHR43547:SF2">
    <property type="entry name" value="HYBRID SIGNAL TRANSDUCTION HISTIDINE KINASE C"/>
    <property type="match status" value="1"/>
</dbReference>
<evidence type="ECO:0000259" key="6">
    <source>
        <dbReference type="PROSITE" id="PS50109"/>
    </source>
</evidence>
<evidence type="ECO:0000256" key="2">
    <source>
        <dbReference type="ARBA" id="ARBA00012438"/>
    </source>
</evidence>
<dbReference type="InterPro" id="IPR004358">
    <property type="entry name" value="Sig_transdc_His_kin-like_C"/>
</dbReference>
<accession>A0A6M5YL23</accession>
<dbReference type="InterPro" id="IPR005467">
    <property type="entry name" value="His_kinase_dom"/>
</dbReference>
<dbReference type="SUPFAM" id="SSF47384">
    <property type="entry name" value="Homodimeric domain of signal transducing histidine kinase"/>
    <property type="match status" value="1"/>
</dbReference>
<proteinExistence type="predicted"/>
<keyword evidence="8" id="KW-1185">Reference proteome</keyword>
<gene>
    <name evidence="7" type="ORF">FTUN_2157</name>
</gene>
<dbReference type="CDD" id="cd00082">
    <property type="entry name" value="HisKA"/>
    <property type="match status" value="1"/>
</dbReference>
<evidence type="ECO:0000313" key="8">
    <source>
        <dbReference type="Proteomes" id="UP000503447"/>
    </source>
</evidence>
<dbReference type="Pfam" id="PF02518">
    <property type="entry name" value="HATPase_c"/>
    <property type="match status" value="1"/>
</dbReference>
<dbReference type="PRINTS" id="PR00344">
    <property type="entry name" value="BCTRLSENSOR"/>
</dbReference>
<evidence type="ECO:0000256" key="4">
    <source>
        <dbReference type="ARBA" id="ARBA00022679"/>
    </source>
</evidence>
<keyword evidence="5 7" id="KW-0418">Kinase</keyword>
<sequence>MLSPTECRCDRDRGSADHGRSDRELVAANRRMREFLALLGHELGNPLAAMRYALCVLNLQGDDAVTRDRTWGVLDRQLQFIACLVNDLMDVSRIELGKIELHIQPLNLAQALVRAAESVRGPIEKRGHQLEVALPPDSVSLDADPVRLEQVLTNLLNNASKYTDAGGRIWLTAEVQGGDVVFHVRDSGIGIAPEMLPHVFDPFWQAEPTLDPAQCGFGIGLALVRKLAELHGGSAGAYSEGLNRGSEFVVRLPCTRRG</sequence>
<name>A0A6M5YL23_9BACT</name>
<dbReference type="Proteomes" id="UP000503447">
    <property type="component" value="Chromosome"/>
</dbReference>
<dbReference type="SMART" id="SM00388">
    <property type="entry name" value="HisKA"/>
    <property type="match status" value="1"/>
</dbReference>
<evidence type="ECO:0000313" key="7">
    <source>
        <dbReference type="EMBL" id="QJW94635.1"/>
    </source>
</evidence>
<organism evidence="7 8">
    <name type="scientific">Frigoriglobus tundricola</name>
    <dbReference type="NCBI Taxonomy" id="2774151"/>
    <lineage>
        <taxon>Bacteria</taxon>
        <taxon>Pseudomonadati</taxon>
        <taxon>Planctomycetota</taxon>
        <taxon>Planctomycetia</taxon>
        <taxon>Gemmatales</taxon>
        <taxon>Gemmataceae</taxon>
        <taxon>Frigoriglobus</taxon>
    </lineage>
</organism>
<dbReference type="Pfam" id="PF00512">
    <property type="entry name" value="HisKA"/>
    <property type="match status" value="1"/>
</dbReference>
<dbReference type="Gene3D" id="1.10.287.130">
    <property type="match status" value="1"/>
</dbReference>